<feature type="active site" evidence="8">
    <location>
        <position position="80"/>
    </location>
</feature>
<keyword evidence="4 9" id="KW-0136">Cellulose degradation</keyword>
<keyword evidence="5 8" id="KW-0119">Carbohydrate metabolism</keyword>
<comment type="caution">
    <text evidence="11">The sequence shown here is derived from an EMBL/GenBank/DDBJ whole genome shotgun (WGS) entry which is preliminary data.</text>
</comment>
<evidence type="ECO:0000256" key="1">
    <source>
        <dbReference type="ARBA" id="ARBA00000966"/>
    </source>
</evidence>
<evidence type="ECO:0000256" key="6">
    <source>
        <dbReference type="ARBA" id="ARBA00023295"/>
    </source>
</evidence>
<feature type="domain" description="Glycoside hydrolase family 9" evidence="10">
    <location>
        <begin position="1"/>
        <end position="93"/>
    </location>
</feature>
<dbReference type="AlphaFoldDB" id="A0A392NFX6"/>
<evidence type="ECO:0000256" key="8">
    <source>
        <dbReference type="PROSITE-ProRule" id="PRU10060"/>
    </source>
</evidence>
<dbReference type="Pfam" id="PF00759">
    <property type="entry name" value="Glyco_hydro_9"/>
    <property type="match status" value="1"/>
</dbReference>
<name>A0A392NFX6_9FABA</name>
<keyword evidence="7 8" id="KW-0624">Polysaccharide degradation</keyword>
<proteinExistence type="inferred from homology"/>
<dbReference type="InterPro" id="IPR012341">
    <property type="entry name" value="6hp_glycosidase-like_sf"/>
</dbReference>
<dbReference type="Proteomes" id="UP000265520">
    <property type="component" value="Unassembled WGS sequence"/>
</dbReference>
<dbReference type="GO" id="GO:0030245">
    <property type="term" value="P:cellulose catabolic process"/>
    <property type="evidence" value="ECO:0007669"/>
    <property type="project" value="UniProtKB-KW"/>
</dbReference>
<dbReference type="EMBL" id="LXQA010036683">
    <property type="protein sequence ID" value="MCH98089.1"/>
    <property type="molecule type" value="Genomic_DNA"/>
</dbReference>
<evidence type="ECO:0000256" key="9">
    <source>
        <dbReference type="RuleBase" id="RU361166"/>
    </source>
</evidence>
<gene>
    <name evidence="11" type="ORF">A2U01_0019088</name>
</gene>
<keyword evidence="3 8" id="KW-0378">Hydrolase</keyword>
<dbReference type="SUPFAM" id="SSF48208">
    <property type="entry name" value="Six-hairpin glycosidases"/>
    <property type="match status" value="1"/>
</dbReference>
<dbReference type="InterPro" id="IPR033126">
    <property type="entry name" value="Glyco_hydro_9_Asp/Glu_AS"/>
</dbReference>
<feature type="active site" evidence="8">
    <location>
        <position position="71"/>
    </location>
</feature>
<organism evidence="11 12">
    <name type="scientific">Trifolium medium</name>
    <dbReference type="NCBI Taxonomy" id="97028"/>
    <lineage>
        <taxon>Eukaryota</taxon>
        <taxon>Viridiplantae</taxon>
        <taxon>Streptophyta</taxon>
        <taxon>Embryophyta</taxon>
        <taxon>Tracheophyta</taxon>
        <taxon>Spermatophyta</taxon>
        <taxon>Magnoliopsida</taxon>
        <taxon>eudicotyledons</taxon>
        <taxon>Gunneridae</taxon>
        <taxon>Pentapetalae</taxon>
        <taxon>rosids</taxon>
        <taxon>fabids</taxon>
        <taxon>Fabales</taxon>
        <taxon>Fabaceae</taxon>
        <taxon>Papilionoideae</taxon>
        <taxon>50 kb inversion clade</taxon>
        <taxon>NPAAA clade</taxon>
        <taxon>Hologalegina</taxon>
        <taxon>IRL clade</taxon>
        <taxon>Trifolieae</taxon>
        <taxon>Trifolium</taxon>
    </lineage>
</organism>
<keyword evidence="6 8" id="KW-0326">Glycosidase</keyword>
<dbReference type="PANTHER" id="PTHR22298">
    <property type="entry name" value="ENDO-1,4-BETA-GLUCANASE"/>
    <property type="match status" value="1"/>
</dbReference>
<reference evidence="11 12" key="1">
    <citation type="journal article" date="2018" name="Front. Plant Sci.">
        <title>Red Clover (Trifolium pratense) and Zigzag Clover (T. medium) - A Picture of Genomic Similarities and Differences.</title>
        <authorList>
            <person name="Dluhosova J."/>
            <person name="Istvanek J."/>
            <person name="Nedelnik J."/>
            <person name="Repkova J."/>
        </authorList>
    </citation>
    <scope>NUCLEOTIDE SEQUENCE [LARGE SCALE GENOMIC DNA]</scope>
    <source>
        <strain evidence="12">cv. 10/8</strain>
        <tissue evidence="11">Leaf</tissue>
    </source>
</reference>
<evidence type="ECO:0000313" key="11">
    <source>
        <dbReference type="EMBL" id="MCH98089.1"/>
    </source>
</evidence>
<evidence type="ECO:0000256" key="3">
    <source>
        <dbReference type="ARBA" id="ARBA00022801"/>
    </source>
</evidence>
<evidence type="ECO:0000256" key="2">
    <source>
        <dbReference type="ARBA" id="ARBA00007072"/>
    </source>
</evidence>
<evidence type="ECO:0000313" key="12">
    <source>
        <dbReference type="Proteomes" id="UP000265520"/>
    </source>
</evidence>
<evidence type="ECO:0000259" key="10">
    <source>
        <dbReference type="Pfam" id="PF00759"/>
    </source>
</evidence>
<accession>A0A392NFX6</accession>
<dbReference type="InterPro" id="IPR001701">
    <property type="entry name" value="Glyco_hydro_9"/>
</dbReference>
<dbReference type="InterPro" id="IPR008928">
    <property type="entry name" value="6-hairpin_glycosidase_sf"/>
</dbReference>
<dbReference type="GO" id="GO:0008810">
    <property type="term" value="F:cellulase activity"/>
    <property type="evidence" value="ECO:0007669"/>
    <property type="project" value="UniProtKB-EC"/>
</dbReference>
<keyword evidence="12" id="KW-1185">Reference proteome</keyword>
<evidence type="ECO:0000256" key="5">
    <source>
        <dbReference type="ARBA" id="ARBA00023277"/>
    </source>
</evidence>
<sequence>MGKNPMNMSYIVGYGKKFPRHVHHRGASIPNDHKHYSCTGGWKWRDTHNRNPHNITGAMVGGPNHFDQFHDSRTNYNYTEPTLAGNAGLVAALISLTSIAGTSGVDINTIFEAIPPFGPQNPPPPPPWKP</sequence>
<comment type="similarity">
    <text evidence="2 8 9">Belongs to the glycosyl hydrolase 9 (cellulase E) family.</text>
</comment>
<protein>
    <recommendedName>
        <fullName evidence="9">Endoglucanase</fullName>
        <ecNumber evidence="9">3.2.1.4</ecNumber>
    </recommendedName>
</protein>
<comment type="catalytic activity">
    <reaction evidence="1 9">
        <text>Endohydrolysis of (1-&gt;4)-beta-D-glucosidic linkages in cellulose, lichenin and cereal beta-D-glucans.</text>
        <dbReference type="EC" id="3.2.1.4"/>
    </reaction>
</comment>
<evidence type="ECO:0000256" key="4">
    <source>
        <dbReference type="ARBA" id="ARBA00023001"/>
    </source>
</evidence>
<dbReference type="PROSITE" id="PS00698">
    <property type="entry name" value="GH9_3"/>
    <property type="match status" value="1"/>
</dbReference>
<dbReference type="Gene3D" id="1.50.10.10">
    <property type="match status" value="1"/>
</dbReference>
<dbReference type="EC" id="3.2.1.4" evidence="9"/>
<evidence type="ECO:0000256" key="7">
    <source>
        <dbReference type="ARBA" id="ARBA00023326"/>
    </source>
</evidence>